<dbReference type="Gene3D" id="3.30.559.10">
    <property type="entry name" value="Chloramphenicol acetyltransferase-like domain"/>
    <property type="match status" value="1"/>
</dbReference>
<keyword evidence="5" id="KW-0808">Transferase</keyword>
<evidence type="ECO:0000313" key="13">
    <source>
        <dbReference type="EMBL" id="CAA7054404.1"/>
    </source>
</evidence>
<gene>
    <name evidence="13" type="ORF">MERR_LOCUS41640</name>
</gene>
<dbReference type="InterPro" id="IPR009721">
    <property type="entry name" value="O-acyltransferase_WSD1_C"/>
</dbReference>
<keyword evidence="6" id="KW-0256">Endoplasmic reticulum</keyword>
<sequence>MTEENVEEPPLSPAARLFQMPSTELCIIAMIGFRTKINPDVILDDLKHYVSKHLRFCSKLSDNGERWIKTQVNVDDHVVAPDIDPQEIKEDGQSFLDDYVSRLTMIPFDRSRPLWDIHILNVKTSDAEAVGVVRCHHSLGDGMSLMSLLVACTRKSSNPEAFPTIPAIERRDPYHLRNKGHLLRSIFAIFSYVELIWNTIVDVLQTLASVLFLNDTEIPLRRVKNNPQRFCHRTVSLDDIKLIKNTMNMTVNDVLLGVIQAGLSRYLNGRYGNADAEGRTSDQNNHSDKIRLPAGIAVNLRQEIGIQPVGNMLAKDSKCRWGNYVSAVHFPLSISLKTDPLVNLSKTKFIMDRKKHSLSAYLFYLTQEFTVNTFGPKVGEVVFKHIGSNTTAFVSNIVGPVEKVSLHGNEIAYIALSCYGNGRGHARIVGTFRKLCGEVDYFHRGGSNIHTRSSQSLL</sequence>
<evidence type="ECO:0000256" key="2">
    <source>
        <dbReference type="ARBA" id="ARBA00004586"/>
    </source>
</evidence>
<keyword evidence="7" id="KW-0012">Acyltransferase</keyword>
<comment type="pathway">
    <text evidence="3">Glycerolipid metabolism; triacylglycerol biosynthesis.</text>
</comment>
<evidence type="ECO:0000259" key="12">
    <source>
        <dbReference type="Pfam" id="PF06974"/>
    </source>
</evidence>
<comment type="catalytic activity">
    <reaction evidence="10">
        <text>an acyl-CoA + a 1,2-diacyl-sn-glycerol = a triacyl-sn-glycerol + CoA</text>
        <dbReference type="Rhea" id="RHEA:10868"/>
        <dbReference type="ChEBI" id="CHEBI:17815"/>
        <dbReference type="ChEBI" id="CHEBI:57287"/>
        <dbReference type="ChEBI" id="CHEBI:58342"/>
        <dbReference type="ChEBI" id="CHEBI:64615"/>
        <dbReference type="EC" id="2.3.1.20"/>
    </reaction>
</comment>
<evidence type="ECO:0000256" key="8">
    <source>
        <dbReference type="ARBA" id="ARBA00024360"/>
    </source>
</evidence>
<evidence type="ECO:0000256" key="10">
    <source>
        <dbReference type="ARBA" id="ARBA00048109"/>
    </source>
</evidence>
<dbReference type="AlphaFoldDB" id="A0A6D2KQW7"/>
<reference evidence="13" key="1">
    <citation type="submission" date="2020-01" db="EMBL/GenBank/DDBJ databases">
        <authorList>
            <person name="Mishra B."/>
        </authorList>
    </citation>
    <scope>NUCLEOTIDE SEQUENCE [LARGE SCALE GENOMIC DNA]</scope>
</reference>
<dbReference type="GO" id="GO:0005789">
    <property type="term" value="C:endoplasmic reticulum membrane"/>
    <property type="evidence" value="ECO:0007669"/>
    <property type="project" value="UniProtKB-SubCell"/>
</dbReference>
<dbReference type="EMBL" id="CACVBM020001573">
    <property type="protein sequence ID" value="CAA7054404.1"/>
    <property type="molecule type" value="Genomic_DNA"/>
</dbReference>
<dbReference type="GO" id="GO:0047196">
    <property type="term" value="F:long-chain-alcohol O-fatty-acyltransferase activity"/>
    <property type="evidence" value="ECO:0007669"/>
    <property type="project" value="UniProtKB-EC"/>
</dbReference>
<dbReference type="UniPathway" id="UPA00282"/>
<dbReference type="PANTHER" id="PTHR31650">
    <property type="entry name" value="O-ACYLTRANSFERASE (WSD1-LIKE) FAMILY PROTEIN"/>
    <property type="match status" value="1"/>
</dbReference>
<organism evidence="13 14">
    <name type="scientific">Microthlaspi erraticum</name>
    <dbReference type="NCBI Taxonomy" id="1685480"/>
    <lineage>
        <taxon>Eukaryota</taxon>
        <taxon>Viridiplantae</taxon>
        <taxon>Streptophyta</taxon>
        <taxon>Embryophyta</taxon>
        <taxon>Tracheophyta</taxon>
        <taxon>Spermatophyta</taxon>
        <taxon>Magnoliopsida</taxon>
        <taxon>eudicotyledons</taxon>
        <taxon>Gunneridae</taxon>
        <taxon>Pentapetalae</taxon>
        <taxon>rosids</taxon>
        <taxon>malvids</taxon>
        <taxon>Brassicales</taxon>
        <taxon>Brassicaceae</taxon>
        <taxon>Coluteocarpeae</taxon>
        <taxon>Microthlaspi</taxon>
    </lineage>
</organism>
<dbReference type="OrthoDB" id="619536at2759"/>
<dbReference type="GO" id="GO:0004144">
    <property type="term" value="F:diacylglycerol O-acyltransferase activity"/>
    <property type="evidence" value="ECO:0007669"/>
    <property type="project" value="UniProtKB-EC"/>
</dbReference>
<dbReference type="SUPFAM" id="SSF52777">
    <property type="entry name" value="CoA-dependent acyltransferases"/>
    <property type="match status" value="1"/>
</dbReference>
<dbReference type="Pfam" id="PF03007">
    <property type="entry name" value="WS_DGAT_cat"/>
    <property type="match status" value="1"/>
</dbReference>
<keyword evidence="14" id="KW-1185">Reference proteome</keyword>
<evidence type="ECO:0000256" key="7">
    <source>
        <dbReference type="ARBA" id="ARBA00023315"/>
    </source>
</evidence>
<dbReference type="GO" id="GO:0019432">
    <property type="term" value="P:triglyceride biosynthetic process"/>
    <property type="evidence" value="ECO:0007669"/>
    <property type="project" value="UniProtKB-UniPathway"/>
</dbReference>
<evidence type="ECO:0000256" key="3">
    <source>
        <dbReference type="ARBA" id="ARBA00004771"/>
    </source>
</evidence>
<evidence type="ECO:0000259" key="11">
    <source>
        <dbReference type="Pfam" id="PF03007"/>
    </source>
</evidence>
<dbReference type="InterPro" id="IPR004255">
    <property type="entry name" value="O-acyltransferase_WSD1_N"/>
</dbReference>
<proteinExistence type="inferred from homology"/>
<comment type="similarity">
    <text evidence="8">In the N-terminal section; belongs to the long-chain O-acyltransferase family.</text>
</comment>
<name>A0A6D2KQW7_9BRAS</name>
<dbReference type="PANTHER" id="PTHR31650:SF44">
    <property type="entry name" value="WAX ESTER SYNTHASE_DIACYLGLYCEROL ACYLTRANSFERASE 10-RELATED"/>
    <property type="match status" value="1"/>
</dbReference>
<evidence type="ECO:0000256" key="6">
    <source>
        <dbReference type="ARBA" id="ARBA00022824"/>
    </source>
</evidence>
<evidence type="ECO:0000256" key="9">
    <source>
        <dbReference type="ARBA" id="ARBA00047604"/>
    </source>
</evidence>
<dbReference type="Pfam" id="PF06974">
    <property type="entry name" value="WS_DGAT_C"/>
    <property type="match status" value="1"/>
</dbReference>
<protein>
    <submittedName>
        <fullName evidence="13">Uncharacterized protein</fullName>
    </submittedName>
</protein>
<accession>A0A6D2KQW7</accession>
<dbReference type="InterPro" id="IPR045034">
    <property type="entry name" value="O-acyltransferase_WSD1-like"/>
</dbReference>
<comment type="caution">
    <text evidence="13">The sequence shown here is derived from an EMBL/GenBank/DDBJ whole genome shotgun (WGS) entry which is preliminary data.</text>
</comment>
<comment type="pathway">
    <text evidence="4">Lipid metabolism.</text>
</comment>
<evidence type="ECO:0000313" key="14">
    <source>
        <dbReference type="Proteomes" id="UP000467841"/>
    </source>
</evidence>
<evidence type="ECO:0000256" key="5">
    <source>
        <dbReference type="ARBA" id="ARBA00022679"/>
    </source>
</evidence>
<dbReference type="Proteomes" id="UP000467841">
    <property type="component" value="Unassembled WGS sequence"/>
</dbReference>
<feature type="domain" description="O-acyltransferase WSD1-like N-terminal" evidence="11">
    <location>
        <begin position="96"/>
        <end position="254"/>
    </location>
</feature>
<dbReference type="InterPro" id="IPR023213">
    <property type="entry name" value="CAT-like_dom_sf"/>
</dbReference>
<evidence type="ECO:0000256" key="4">
    <source>
        <dbReference type="ARBA" id="ARBA00005189"/>
    </source>
</evidence>
<feature type="domain" description="O-acyltransferase WSD1 C-terminal" evidence="12">
    <location>
        <begin position="321"/>
        <end position="422"/>
    </location>
</feature>
<comment type="subcellular location">
    <subcellularLocation>
        <location evidence="1">Cell membrane</location>
        <topology evidence="1">Single-pass membrane protein</topology>
    </subcellularLocation>
    <subcellularLocation>
        <location evidence="2">Endoplasmic reticulum membrane</location>
    </subcellularLocation>
</comment>
<comment type="catalytic activity">
    <reaction evidence="9">
        <text>a long chain fatty alcohol + a fatty acyl-CoA = a long-chain alcohol wax ester + CoA</text>
        <dbReference type="Rhea" id="RHEA:38443"/>
        <dbReference type="ChEBI" id="CHEBI:17135"/>
        <dbReference type="ChEBI" id="CHEBI:57287"/>
        <dbReference type="ChEBI" id="CHEBI:77636"/>
        <dbReference type="ChEBI" id="CHEBI:235323"/>
        <dbReference type="EC" id="2.3.1.75"/>
    </reaction>
</comment>
<evidence type="ECO:0000256" key="1">
    <source>
        <dbReference type="ARBA" id="ARBA00004162"/>
    </source>
</evidence>
<dbReference type="GO" id="GO:0005886">
    <property type="term" value="C:plasma membrane"/>
    <property type="evidence" value="ECO:0007669"/>
    <property type="project" value="UniProtKB-SubCell"/>
</dbReference>